<keyword evidence="7 9" id="KW-0408">Iron</keyword>
<comment type="caution">
    <text evidence="10">The sequence shown here is derived from an EMBL/GenBank/DDBJ whole genome shotgun (WGS) entry which is preliminary data.</text>
</comment>
<comment type="pathway">
    <text evidence="2">Secondary metabolite biosynthesis.</text>
</comment>
<dbReference type="GO" id="GO:0016705">
    <property type="term" value="F:oxidoreductase activity, acting on paired donors, with incorporation or reduction of molecular oxygen"/>
    <property type="evidence" value="ECO:0007669"/>
    <property type="project" value="InterPro"/>
</dbReference>
<comment type="similarity">
    <text evidence="3">Belongs to the cytochrome P450 family.</text>
</comment>
<protein>
    <recommendedName>
        <fullName evidence="12">Cytochrome P450</fullName>
    </recommendedName>
</protein>
<dbReference type="Proteomes" id="UP000310158">
    <property type="component" value="Unassembled WGS sequence"/>
</dbReference>
<dbReference type="CDD" id="cd11065">
    <property type="entry name" value="CYP64-like"/>
    <property type="match status" value="1"/>
</dbReference>
<organism evidence="10 11">
    <name type="scientific">Bondarzewia mesenterica</name>
    <dbReference type="NCBI Taxonomy" id="1095465"/>
    <lineage>
        <taxon>Eukaryota</taxon>
        <taxon>Fungi</taxon>
        <taxon>Dikarya</taxon>
        <taxon>Basidiomycota</taxon>
        <taxon>Agaricomycotina</taxon>
        <taxon>Agaricomycetes</taxon>
        <taxon>Russulales</taxon>
        <taxon>Bondarzewiaceae</taxon>
        <taxon>Bondarzewia</taxon>
    </lineage>
</organism>
<keyword evidence="6" id="KW-0560">Oxidoreductase</keyword>
<keyword evidence="11" id="KW-1185">Reference proteome</keyword>
<evidence type="ECO:0000256" key="1">
    <source>
        <dbReference type="ARBA" id="ARBA00001971"/>
    </source>
</evidence>
<evidence type="ECO:0000256" key="2">
    <source>
        <dbReference type="ARBA" id="ARBA00005179"/>
    </source>
</evidence>
<evidence type="ECO:0000256" key="6">
    <source>
        <dbReference type="ARBA" id="ARBA00023002"/>
    </source>
</evidence>
<evidence type="ECO:0000256" key="4">
    <source>
        <dbReference type="ARBA" id="ARBA00022617"/>
    </source>
</evidence>
<evidence type="ECO:0000256" key="5">
    <source>
        <dbReference type="ARBA" id="ARBA00022723"/>
    </source>
</evidence>
<comment type="cofactor">
    <cofactor evidence="1 9">
        <name>heme</name>
        <dbReference type="ChEBI" id="CHEBI:30413"/>
    </cofactor>
</comment>
<dbReference type="GO" id="GO:0020037">
    <property type="term" value="F:heme binding"/>
    <property type="evidence" value="ECO:0007669"/>
    <property type="project" value="InterPro"/>
</dbReference>
<dbReference type="GO" id="GO:0005506">
    <property type="term" value="F:iron ion binding"/>
    <property type="evidence" value="ECO:0007669"/>
    <property type="project" value="InterPro"/>
</dbReference>
<dbReference type="PRINTS" id="PR00463">
    <property type="entry name" value="EP450I"/>
</dbReference>
<dbReference type="PANTHER" id="PTHR46300">
    <property type="entry name" value="P450, PUTATIVE (EUROFUNG)-RELATED-RELATED"/>
    <property type="match status" value="1"/>
</dbReference>
<dbReference type="Gene3D" id="1.10.630.10">
    <property type="entry name" value="Cytochrome P450"/>
    <property type="match status" value="1"/>
</dbReference>
<dbReference type="EMBL" id="SGPL01000042">
    <property type="protein sequence ID" value="THH19556.1"/>
    <property type="molecule type" value="Genomic_DNA"/>
</dbReference>
<accession>A0A4S4M331</accession>
<dbReference type="AlphaFoldDB" id="A0A4S4M331"/>
<dbReference type="Pfam" id="PF00067">
    <property type="entry name" value="p450"/>
    <property type="match status" value="1"/>
</dbReference>
<evidence type="ECO:0000256" key="7">
    <source>
        <dbReference type="ARBA" id="ARBA00023004"/>
    </source>
</evidence>
<sequence>MALDLKLVLAFFVSLVLWAVYSHLRPSKTHQLPPGPPGEPIIGHLRIVPTGSPEFTYARWSKEYGSDVLYVNMLGQHVVVLNSVQAAVDLLDKRGANYCDRPRFVLFEVMGWSGTLTFLRWGPRFQMHRKLLQSSFTKPRCVQYQDLQITETRRLIKSIIADPGNWEVLLRRFATAIVLGIGFGVTITSDNDPYIQMAIDASYALGHGGAPAGTPVDFFPFLRYLPNWLARSKSLKFARDWRWAIKQIHEVPFAAVQREMKEGSARPSFIRTQLENRAAKAGKGEKTDMTLDDIQGAAGAVYAAGQDTTWSTAVVFVLNMVLHPEIQRRAQAEIDAVVGPDRLPAFNDRPSLPYVDYILQETLRQVAPSIFVSLDSSPAIQMGARLANRSFVYANARAMCHDESTYKDPAAFNPMRFAPTSEGGNGEPLPVGQFGFGRRHAAICPGRHLADASLWIVMATMLATLSIDKTLGPDGNEITPTIALTPGLTRYP</sequence>
<keyword evidence="4 9" id="KW-0349">Heme</keyword>
<evidence type="ECO:0000256" key="3">
    <source>
        <dbReference type="ARBA" id="ARBA00010617"/>
    </source>
</evidence>
<keyword evidence="5 9" id="KW-0479">Metal-binding</keyword>
<reference evidence="10 11" key="1">
    <citation type="submission" date="2019-02" db="EMBL/GenBank/DDBJ databases">
        <title>Genome sequencing of the rare red list fungi Bondarzewia mesenterica.</title>
        <authorList>
            <person name="Buettner E."/>
            <person name="Kellner H."/>
        </authorList>
    </citation>
    <scope>NUCLEOTIDE SEQUENCE [LARGE SCALE GENOMIC DNA]</scope>
    <source>
        <strain evidence="10 11">DSM 108281</strain>
    </source>
</reference>
<dbReference type="SUPFAM" id="SSF48264">
    <property type="entry name" value="Cytochrome P450"/>
    <property type="match status" value="1"/>
</dbReference>
<dbReference type="InterPro" id="IPR002401">
    <property type="entry name" value="Cyt_P450_E_grp-I"/>
</dbReference>
<dbReference type="GO" id="GO:0004497">
    <property type="term" value="F:monooxygenase activity"/>
    <property type="evidence" value="ECO:0007669"/>
    <property type="project" value="UniProtKB-KW"/>
</dbReference>
<evidence type="ECO:0008006" key="12">
    <source>
        <dbReference type="Google" id="ProtNLM"/>
    </source>
</evidence>
<evidence type="ECO:0000256" key="8">
    <source>
        <dbReference type="ARBA" id="ARBA00023033"/>
    </source>
</evidence>
<feature type="binding site" description="axial binding residue" evidence="9">
    <location>
        <position position="444"/>
    </location>
    <ligand>
        <name>heme</name>
        <dbReference type="ChEBI" id="CHEBI:30413"/>
    </ligand>
    <ligandPart>
        <name>Fe</name>
        <dbReference type="ChEBI" id="CHEBI:18248"/>
    </ligandPart>
</feature>
<dbReference type="PANTHER" id="PTHR46300:SF5">
    <property type="entry name" value="CYTOCHROME P450"/>
    <property type="match status" value="1"/>
</dbReference>
<keyword evidence="8" id="KW-0503">Monooxygenase</keyword>
<dbReference type="InterPro" id="IPR036396">
    <property type="entry name" value="Cyt_P450_sf"/>
</dbReference>
<gene>
    <name evidence="10" type="ORF">EW146_g1637</name>
</gene>
<evidence type="ECO:0000313" key="11">
    <source>
        <dbReference type="Proteomes" id="UP000310158"/>
    </source>
</evidence>
<dbReference type="InterPro" id="IPR050364">
    <property type="entry name" value="Cytochrome_P450_fung"/>
</dbReference>
<evidence type="ECO:0000313" key="10">
    <source>
        <dbReference type="EMBL" id="THH19556.1"/>
    </source>
</evidence>
<evidence type="ECO:0000256" key="9">
    <source>
        <dbReference type="PIRSR" id="PIRSR602401-1"/>
    </source>
</evidence>
<dbReference type="OrthoDB" id="2789670at2759"/>
<dbReference type="InterPro" id="IPR001128">
    <property type="entry name" value="Cyt_P450"/>
</dbReference>
<name>A0A4S4M331_9AGAM</name>
<proteinExistence type="inferred from homology"/>